<evidence type="ECO:0000313" key="1">
    <source>
        <dbReference type="EMBL" id="ACV34605.1"/>
    </source>
</evidence>
<dbReference type="HOGENOM" id="CLU_3264118_0_0_4"/>
<proteinExistence type="predicted"/>
<protein>
    <submittedName>
        <fullName evidence="1">Uncharacterized protein</fullName>
    </submittedName>
</protein>
<dbReference type="AlphaFoldDB" id="C7RS92"/>
<reference evidence="1" key="2">
    <citation type="submission" date="2009-09" db="EMBL/GenBank/DDBJ databases">
        <title>Complete sequence of chromosome of Candidatus Accumulibacter phosphatis clade IIA str. UW-1.</title>
        <authorList>
            <consortium name="US DOE Joint Genome Institute"/>
            <person name="Martin H.G."/>
            <person name="Ivanova N."/>
            <person name="Kunin V."/>
            <person name="Warnecke F."/>
            <person name="Barry K."/>
            <person name="He S."/>
            <person name="Salamov A."/>
            <person name="Szeto E."/>
            <person name="Dalin E."/>
            <person name="Pangilinan J.L."/>
            <person name="Lapidus A."/>
            <person name="Lowry S."/>
            <person name="Kyrpides N.C."/>
            <person name="McMahon K.D."/>
            <person name="Hugenholtz P."/>
        </authorList>
    </citation>
    <scope>NUCLEOTIDE SEQUENCE [LARGE SCALE GENOMIC DNA]</scope>
    <source>
        <strain evidence="1">UW-1</strain>
    </source>
</reference>
<reference evidence="1" key="1">
    <citation type="submission" date="2009-08" db="EMBL/GenBank/DDBJ databases">
        <authorList>
            <consortium name="US DOE Joint Genome Institute"/>
            <person name="Lucas S."/>
            <person name="Copeland A."/>
            <person name="Lapidus A."/>
            <person name="Glavina del Rio T."/>
            <person name="Dalin E."/>
            <person name="Tice H."/>
            <person name="Bruce D."/>
            <person name="Barry K."/>
            <person name="Pitluck S."/>
            <person name="Lowry S."/>
            <person name="Larimer F."/>
            <person name="Land M."/>
            <person name="Hauser L."/>
            <person name="Kyrpides N."/>
            <person name="Ivanova N."/>
            <person name="McMahon K.D."/>
            <person name="Hugenholtz P."/>
        </authorList>
    </citation>
    <scope>NUCLEOTIDE SEQUENCE</scope>
    <source>
        <strain evidence="1">UW-1</strain>
    </source>
</reference>
<gene>
    <name evidence="1" type="ordered locus">CAP2UW1_1278</name>
</gene>
<dbReference type="KEGG" id="app:CAP2UW1_1278"/>
<dbReference type="EMBL" id="CP001715">
    <property type="protein sequence ID" value="ACV34605.1"/>
    <property type="molecule type" value="Genomic_DNA"/>
</dbReference>
<sequence>MSGLLHAVLVRPAMHVPSSLPSLPEVASVCVLLGRFGTFVS</sequence>
<accession>C7RS92</accession>
<name>C7RS92_ACCRE</name>
<organism evidence="1">
    <name type="scientific">Accumulibacter regalis</name>
    <dbReference type="NCBI Taxonomy" id="522306"/>
    <lineage>
        <taxon>Bacteria</taxon>
        <taxon>Pseudomonadati</taxon>
        <taxon>Pseudomonadota</taxon>
        <taxon>Betaproteobacteria</taxon>
        <taxon>Candidatus Accumulibacter</taxon>
    </lineage>
</organism>
<dbReference type="STRING" id="522306.CAP2UW1_1278"/>